<dbReference type="AlphaFoldDB" id="A0A7Y6NJ52"/>
<keyword evidence="1" id="KW-0812">Transmembrane</keyword>
<gene>
    <name evidence="2" type="ORF">HU668_23645</name>
</gene>
<name>A0A7Y6NJ52_9GAMM</name>
<evidence type="ECO:0000313" key="2">
    <source>
        <dbReference type="EMBL" id="NUY99416.1"/>
    </source>
</evidence>
<keyword evidence="1" id="KW-0472">Membrane</keyword>
<evidence type="ECO:0000313" key="3">
    <source>
        <dbReference type="Proteomes" id="UP000566985"/>
    </source>
</evidence>
<feature type="transmembrane region" description="Helical" evidence="1">
    <location>
        <begin position="12"/>
        <end position="37"/>
    </location>
</feature>
<keyword evidence="1" id="KW-1133">Transmembrane helix</keyword>
<accession>A0A7Y6NJ52</accession>
<dbReference type="EMBL" id="JABWPM010000058">
    <property type="protein sequence ID" value="NUY99416.1"/>
    <property type="molecule type" value="Genomic_DNA"/>
</dbReference>
<organism evidence="2 3">
    <name type="scientific">Pantoea brenneri</name>
    <dbReference type="NCBI Taxonomy" id="472694"/>
    <lineage>
        <taxon>Bacteria</taxon>
        <taxon>Pseudomonadati</taxon>
        <taxon>Pseudomonadota</taxon>
        <taxon>Gammaproteobacteria</taxon>
        <taxon>Enterobacterales</taxon>
        <taxon>Erwiniaceae</taxon>
        <taxon>Pantoea</taxon>
    </lineage>
</organism>
<evidence type="ECO:0000256" key="1">
    <source>
        <dbReference type="SAM" id="Phobius"/>
    </source>
</evidence>
<sequence>MFTCRYIRNLLNVYLLYIQPIIGLYLVSIGLWMFYAPDEQTCTEISIGLCTVSAIKILKPVVFILLGVTNITGWYFTELQPKLRREGKYKKIEAGVKPEDFVK</sequence>
<dbReference type="Proteomes" id="UP000566985">
    <property type="component" value="Unassembled WGS sequence"/>
</dbReference>
<comment type="caution">
    <text evidence="2">The sequence shown here is derived from an EMBL/GenBank/DDBJ whole genome shotgun (WGS) entry which is preliminary data.</text>
</comment>
<protein>
    <submittedName>
        <fullName evidence="2">Uncharacterized protein</fullName>
    </submittedName>
</protein>
<reference evidence="2 3" key="1">
    <citation type="submission" date="2020-05" db="EMBL/GenBank/DDBJ databases">
        <title>Whole Genome Sequences of Enterobacteriales Associated with the International Space Station.</title>
        <authorList>
            <person name="Bharadwaj A."/>
            <person name="Daudu R."/>
            <person name="Singh N."/>
            <person name="Wood J."/>
            <person name="Debieu M."/>
            <person name="Mason C."/>
            <person name="Wang C."/>
            <person name="Venkateswaran K."/>
        </authorList>
    </citation>
    <scope>NUCLEOTIDE SEQUENCE [LARGE SCALE GENOMIC DNA]</scope>
    <source>
        <strain evidence="2 3">IF5SW-B1</strain>
    </source>
</reference>
<proteinExistence type="predicted"/>